<reference evidence="1 2" key="1">
    <citation type="journal article" date="2015" name="Genome Announc.">
        <title>Expanding the biotechnology potential of lactobacilli through comparative genomics of 213 strains and associated genera.</title>
        <authorList>
            <person name="Sun Z."/>
            <person name="Harris H.M."/>
            <person name="McCann A."/>
            <person name="Guo C."/>
            <person name="Argimon S."/>
            <person name="Zhang W."/>
            <person name="Yang X."/>
            <person name="Jeffery I.B."/>
            <person name="Cooney J.C."/>
            <person name="Kagawa T.F."/>
            <person name="Liu W."/>
            <person name="Song Y."/>
            <person name="Salvetti E."/>
            <person name="Wrobel A."/>
            <person name="Rasinkangas P."/>
            <person name="Parkhill J."/>
            <person name="Rea M.C."/>
            <person name="O'Sullivan O."/>
            <person name="Ritari J."/>
            <person name="Douillard F.P."/>
            <person name="Paul Ross R."/>
            <person name="Yang R."/>
            <person name="Briner A.E."/>
            <person name="Felis G.E."/>
            <person name="de Vos W.M."/>
            <person name="Barrangou R."/>
            <person name="Klaenhammer T.R."/>
            <person name="Caufield P.W."/>
            <person name="Cui Y."/>
            <person name="Zhang H."/>
            <person name="O'Toole P.W."/>
        </authorList>
    </citation>
    <scope>NUCLEOTIDE SEQUENCE [LARGE SCALE GENOMIC DNA]</scope>
    <source>
        <strain evidence="1 2">DSM 20014</strain>
    </source>
</reference>
<proteinExistence type="predicted"/>
<keyword evidence="2" id="KW-1185">Reference proteome</keyword>
<name>A0A0R2JQA9_9LACO</name>
<dbReference type="AlphaFoldDB" id="A0A0R2JQA9"/>
<comment type="caution">
    <text evidence="1">The sequence shown here is derived from an EMBL/GenBank/DDBJ whole genome shotgun (WGS) entry which is preliminary data.</text>
</comment>
<dbReference type="RefSeq" id="WP_057788028.1">
    <property type="nucleotide sequence ID" value="NZ_JQCD01000024.1"/>
</dbReference>
<dbReference type="Proteomes" id="UP000051673">
    <property type="component" value="Unassembled WGS sequence"/>
</dbReference>
<sequence>MKNNAAISYFGLSTEIDSFEKIKDKILINKKIEYVPADQRSLKRINLSPEDPRLRMESEWQEDTVMFKQIINTVDEGELQVEVLLATAVVPKPSRNVWKNKRTDLLSHDKNVKKEYIQVVFFKMENRFYYTVWTQNYKTLERINENLIGDNFVQTHPIKDLRLFSWIYWKYSDSKKLDSYFEIPFMTAFVGNIGNIEDDSKITGRSEDIGQMAAIDLHVATDEKIKTVGLKILEKDNTGTLYEIQFKFDNDLTTVIDSSKTVIPSNITYMDMQDDYNLDERTKEYIKKQIFVYAYIIPKLQRLFANDEANFEDHYMDFRIQRAKVVYRKMLQSGISSEDLD</sequence>
<dbReference type="EMBL" id="JQCD01000024">
    <property type="protein sequence ID" value="KRN77084.1"/>
    <property type="molecule type" value="Genomic_DNA"/>
</dbReference>
<gene>
    <name evidence="1" type="ORF">IV67_GL000599</name>
</gene>
<dbReference type="PATRIC" id="fig|1620.3.peg.606"/>
<organism evidence="1 2">
    <name type="scientific">Weissella minor</name>
    <dbReference type="NCBI Taxonomy" id="1620"/>
    <lineage>
        <taxon>Bacteria</taxon>
        <taxon>Bacillati</taxon>
        <taxon>Bacillota</taxon>
        <taxon>Bacilli</taxon>
        <taxon>Lactobacillales</taxon>
        <taxon>Lactobacillaceae</taxon>
        <taxon>Weissella</taxon>
    </lineage>
</organism>
<dbReference type="STRING" id="1620.IV67_GL000599"/>
<evidence type="ECO:0000313" key="2">
    <source>
        <dbReference type="Proteomes" id="UP000051673"/>
    </source>
</evidence>
<evidence type="ECO:0000313" key="1">
    <source>
        <dbReference type="EMBL" id="KRN77084.1"/>
    </source>
</evidence>
<accession>A0A0R2JQA9</accession>
<protein>
    <submittedName>
        <fullName evidence="1">Uncharacterized protein</fullName>
    </submittedName>
</protein>